<protein>
    <submittedName>
        <fullName evidence="1">Uncharacterized protein</fullName>
    </submittedName>
</protein>
<comment type="caution">
    <text evidence="1">The sequence shown here is derived from an EMBL/GenBank/DDBJ whole genome shotgun (WGS) entry which is preliminary data.</text>
</comment>
<proteinExistence type="predicted"/>
<dbReference type="Proteomes" id="UP001458880">
    <property type="component" value="Unassembled WGS sequence"/>
</dbReference>
<evidence type="ECO:0000313" key="2">
    <source>
        <dbReference type="Proteomes" id="UP001458880"/>
    </source>
</evidence>
<dbReference type="AlphaFoldDB" id="A0AAW1JW74"/>
<reference evidence="1 2" key="1">
    <citation type="journal article" date="2024" name="BMC Genomics">
        <title>De novo assembly and annotation of Popillia japonica's genome with initial clues to its potential as an invasive pest.</title>
        <authorList>
            <person name="Cucini C."/>
            <person name="Boschi S."/>
            <person name="Funari R."/>
            <person name="Cardaioli E."/>
            <person name="Iannotti N."/>
            <person name="Marturano G."/>
            <person name="Paoli F."/>
            <person name="Bruttini M."/>
            <person name="Carapelli A."/>
            <person name="Frati F."/>
            <person name="Nardi F."/>
        </authorList>
    </citation>
    <scope>NUCLEOTIDE SEQUENCE [LARGE SCALE GENOMIC DNA]</scope>
    <source>
        <strain evidence="1">DMR45628</strain>
    </source>
</reference>
<name>A0AAW1JW74_POPJA</name>
<organism evidence="1 2">
    <name type="scientific">Popillia japonica</name>
    <name type="common">Japanese beetle</name>
    <dbReference type="NCBI Taxonomy" id="7064"/>
    <lineage>
        <taxon>Eukaryota</taxon>
        <taxon>Metazoa</taxon>
        <taxon>Ecdysozoa</taxon>
        <taxon>Arthropoda</taxon>
        <taxon>Hexapoda</taxon>
        <taxon>Insecta</taxon>
        <taxon>Pterygota</taxon>
        <taxon>Neoptera</taxon>
        <taxon>Endopterygota</taxon>
        <taxon>Coleoptera</taxon>
        <taxon>Polyphaga</taxon>
        <taxon>Scarabaeiformia</taxon>
        <taxon>Scarabaeidae</taxon>
        <taxon>Rutelinae</taxon>
        <taxon>Popillia</taxon>
    </lineage>
</organism>
<evidence type="ECO:0000313" key="1">
    <source>
        <dbReference type="EMBL" id="KAK9708061.1"/>
    </source>
</evidence>
<keyword evidence="2" id="KW-1185">Reference proteome</keyword>
<sequence>MATTYRIKEDMLVVNKISLLKTDILNSPHHVFGDHTECGSLPYVCCIPKESEEAYGLYDDVVACLYRLINNYSSLLMNMNNNDAEHYNAVVCKFVGGTRVHFSRRESYENRCKAAAISFNQEEQYHI</sequence>
<gene>
    <name evidence="1" type="ORF">QE152_g27448</name>
</gene>
<accession>A0AAW1JW74</accession>
<dbReference type="EMBL" id="JASPKY010000337">
    <property type="protein sequence ID" value="KAK9708061.1"/>
    <property type="molecule type" value="Genomic_DNA"/>
</dbReference>